<keyword evidence="4" id="KW-0788">Thiol protease</keyword>
<dbReference type="InterPro" id="IPR038765">
    <property type="entry name" value="Papain-like_cys_pep_sf"/>
</dbReference>
<dbReference type="SUPFAM" id="SSF54001">
    <property type="entry name" value="Cysteine proteinases"/>
    <property type="match status" value="1"/>
</dbReference>
<evidence type="ECO:0000256" key="1">
    <source>
        <dbReference type="ARBA" id="ARBA00005234"/>
    </source>
</evidence>
<dbReference type="EMBL" id="GEVM01019603">
    <property type="protein sequence ID" value="JAU86335.1"/>
    <property type="molecule type" value="Transcribed_RNA"/>
</dbReference>
<dbReference type="GO" id="GO:0016929">
    <property type="term" value="F:deSUMOylase activity"/>
    <property type="evidence" value="ECO:0007669"/>
    <property type="project" value="TreeGrafter"/>
</dbReference>
<evidence type="ECO:0000256" key="3">
    <source>
        <dbReference type="ARBA" id="ARBA00022801"/>
    </source>
</evidence>
<dbReference type="AlphaFoldDB" id="A0A1J3J155"/>
<dbReference type="PANTHER" id="PTHR12606">
    <property type="entry name" value="SENTRIN/SUMO-SPECIFIC PROTEASE"/>
    <property type="match status" value="1"/>
</dbReference>
<keyword evidence="2 6" id="KW-0645">Protease</keyword>
<dbReference type="GO" id="GO:0006508">
    <property type="term" value="P:proteolysis"/>
    <property type="evidence" value="ECO:0007669"/>
    <property type="project" value="UniProtKB-KW"/>
</dbReference>
<gene>
    <name evidence="6" type="ORF">MP_TR7919_c0_g1_i1_g.24519</name>
</gene>
<evidence type="ECO:0000313" key="6">
    <source>
        <dbReference type="EMBL" id="JAU86335.1"/>
    </source>
</evidence>
<feature type="domain" description="Ubiquitin-like protease family profile" evidence="5">
    <location>
        <begin position="11"/>
        <end position="216"/>
    </location>
</feature>
<dbReference type="Gene3D" id="3.40.395.10">
    <property type="entry name" value="Adenoviral Proteinase, Chain A"/>
    <property type="match status" value="1"/>
</dbReference>
<sequence>MLEFCSGLPGYGVNDPDKEAYPEWHWWFTLLTGNKWLTDSHMRSWVIMMSKRLANNPEWFKNDRICFLDSRITQFWERDWPKFQRCEMLPPNSLDWFYGNLPKSHPTGKRWGYDVDDLYIPLNINMKHWVALHVSIPNRHITIYDSLPTYVNDATMGLLVEPYAVMMPHLMNAACLEEDKPKYFTTKYTHDRPSKVPHQRGDGDCGVFVLKFIECLALGHTTFPNTLSQTNCHLFREQIAADLYHEINCRGPVEDPEDFDNIDLYDSTI</sequence>
<dbReference type="Pfam" id="PF02902">
    <property type="entry name" value="Peptidase_C48"/>
    <property type="match status" value="1"/>
</dbReference>
<dbReference type="GO" id="GO:0005634">
    <property type="term" value="C:nucleus"/>
    <property type="evidence" value="ECO:0007669"/>
    <property type="project" value="TreeGrafter"/>
</dbReference>
<evidence type="ECO:0000259" key="5">
    <source>
        <dbReference type="PROSITE" id="PS50600"/>
    </source>
</evidence>
<organism evidence="6">
    <name type="scientific">Noccaea caerulescens</name>
    <name type="common">Alpine penny-cress</name>
    <name type="synonym">Thlaspi caerulescens</name>
    <dbReference type="NCBI Taxonomy" id="107243"/>
    <lineage>
        <taxon>Eukaryota</taxon>
        <taxon>Viridiplantae</taxon>
        <taxon>Streptophyta</taxon>
        <taxon>Embryophyta</taxon>
        <taxon>Tracheophyta</taxon>
        <taxon>Spermatophyta</taxon>
        <taxon>Magnoliopsida</taxon>
        <taxon>eudicotyledons</taxon>
        <taxon>Gunneridae</taxon>
        <taxon>Pentapetalae</taxon>
        <taxon>rosids</taxon>
        <taxon>malvids</taxon>
        <taxon>Brassicales</taxon>
        <taxon>Brassicaceae</taxon>
        <taxon>Coluteocarpeae</taxon>
        <taxon>Noccaea</taxon>
    </lineage>
</organism>
<dbReference type="GO" id="GO:0016926">
    <property type="term" value="P:protein desumoylation"/>
    <property type="evidence" value="ECO:0007669"/>
    <property type="project" value="TreeGrafter"/>
</dbReference>
<dbReference type="InterPro" id="IPR003653">
    <property type="entry name" value="Peptidase_C48_C"/>
</dbReference>
<comment type="similarity">
    <text evidence="1">Belongs to the peptidase C48 family.</text>
</comment>
<name>A0A1J3J155_NOCCA</name>
<keyword evidence="3" id="KW-0378">Hydrolase</keyword>
<evidence type="ECO:0000256" key="4">
    <source>
        <dbReference type="ARBA" id="ARBA00022807"/>
    </source>
</evidence>
<reference evidence="6" key="1">
    <citation type="submission" date="2016-07" db="EMBL/GenBank/DDBJ databases">
        <title>De novo transcriptome assembly of four accessions of the metal hyperaccumulator plant Noccaea caerulescens.</title>
        <authorList>
            <person name="Blande D."/>
            <person name="Halimaa P."/>
            <person name="Tervahauta A.I."/>
            <person name="Aarts M.G."/>
            <person name="Karenlampi S.O."/>
        </authorList>
    </citation>
    <scope>NUCLEOTIDE SEQUENCE</scope>
</reference>
<protein>
    <submittedName>
        <fullName evidence="6">Sentrin-specific protease 5</fullName>
    </submittedName>
</protein>
<proteinExistence type="inferred from homology"/>
<dbReference type="PROSITE" id="PS50600">
    <property type="entry name" value="ULP_PROTEASE"/>
    <property type="match status" value="1"/>
</dbReference>
<dbReference type="PANTHER" id="PTHR12606:SF136">
    <property type="entry name" value="ULP1 PROTEASE FAMILY PROTEIN"/>
    <property type="match status" value="1"/>
</dbReference>
<evidence type="ECO:0000256" key="2">
    <source>
        <dbReference type="ARBA" id="ARBA00022670"/>
    </source>
</evidence>
<accession>A0A1J3J155</accession>